<protein>
    <submittedName>
        <fullName evidence="1">Peroxide stress protein YaaA</fullName>
    </submittedName>
</protein>
<comment type="caution">
    <text evidence="1">The sequence shown here is derived from an EMBL/GenBank/DDBJ whole genome shotgun (WGS) entry which is preliminary data.</text>
</comment>
<evidence type="ECO:0000313" key="1">
    <source>
        <dbReference type="EMBL" id="KAA1423590.1"/>
    </source>
</evidence>
<dbReference type="OrthoDB" id="3210767at2"/>
<dbReference type="GO" id="GO:0033194">
    <property type="term" value="P:response to hydroperoxide"/>
    <property type="evidence" value="ECO:0007669"/>
    <property type="project" value="TreeGrafter"/>
</dbReference>
<dbReference type="EMBL" id="VDFQ02000002">
    <property type="protein sequence ID" value="KAA1423590.1"/>
    <property type="molecule type" value="Genomic_DNA"/>
</dbReference>
<dbReference type="Proteomes" id="UP000307768">
    <property type="component" value="Unassembled WGS sequence"/>
</dbReference>
<dbReference type="GO" id="GO:0005829">
    <property type="term" value="C:cytosol"/>
    <property type="evidence" value="ECO:0007669"/>
    <property type="project" value="TreeGrafter"/>
</dbReference>
<name>A0A5Q6RZS6_9ACTN</name>
<dbReference type="PANTHER" id="PTHR30283:SF4">
    <property type="entry name" value="PEROXIDE STRESS RESISTANCE PROTEIN YAAA"/>
    <property type="match status" value="1"/>
</dbReference>
<dbReference type="Pfam" id="PF03883">
    <property type="entry name" value="H2O2_YaaD"/>
    <property type="match status" value="1"/>
</dbReference>
<sequence length="253" mass="27000">MLVLLPPSEGKSVPRRGRPLDLDTLAFPALTDTRRRIAEALVALCVDDREKAADVLGLGPTQTDALDRDAGLWTQPTARADAVYDGVLYAALDLDTLDPAARRRASRSLAFASALFGLLRPADRIPAYRLSGNVTLPGLGTIASQWRGELGPAVEEARGSGLLVDLRSSTYAALWKPTGPADRLATVRVLHEAGGRRTVVSHFNKATKGRIVRALLAEGASPRTVGGLAATLRDLGWTVEEHGSRLDVIVTEV</sequence>
<dbReference type="InterPro" id="IPR005583">
    <property type="entry name" value="YaaA"/>
</dbReference>
<accession>A0A5Q6RZS6</accession>
<reference evidence="1 2" key="1">
    <citation type="submission" date="2019-09" db="EMBL/GenBank/DDBJ databases">
        <title>Mumia zhuanghuii sp. nov. isolated from the intestinal contents of plateau pika (Ochotona curzoniae) in the Qinghai-Tibet plateau of China.</title>
        <authorList>
            <person name="Tian Z."/>
        </authorList>
    </citation>
    <scope>NUCLEOTIDE SEQUENCE [LARGE SCALE GENOMIC DNA]</scope>
    <source>
        <strain evidence="2">350</strain>
    </source>
</reference>
<dbReference type="AlphaFoldDB" id="A0A5Q6RZS6"/>
<dbReference type="PANTHER" id="PTHR30283">
    <property type="entry name" value="PEROXIDE STRESS RESPONSE PROTEIN YAAA"/>
    <property type="match status" value="1"/>
</dbReference>
<organism evidence="1 2">
    <name type="scientific">Mumia zhuanghuii</name>
    <dbReference type="NCBI Taxonomy" id="2585211"/>
    <lineage>
        <taxon>Bacteria</taxon>
        <taxon>Bacillati</taxon>
        <taxon>Actinomycetota</taxon>
        <taxon>Actinomycetes</taxon>
        <taxon>Propionibacteriales</taxon>
        <taxon>Nocardioidaceae</taxon>
        <taxon>Mumia</taxon>
    </lineage>
</organism>
<gene>
    <name evidence="1" type="ORF">FE697_008320</name>
</gene>
<evidence type="ECO:0000313" key="2">
    <source>
        <dbReference type="Proteomes" id="UP000307768"/>
    </source>
</evidence>
<proteinExistence type="predicted"/>
<dbReference type="RefSeq" id="WP_149769110.1">
    <property type="nucleotide sequence ID" value="NZ_VDFQ02000002.1"/>
</dbReference>